<dbReference type="InterPro" id="IPR036444">
    <property type="entry name" value="PLipase_A2_dom_sf"/>
</dbReference>
<keyword evidence="7" id="KW-0378">Hydrolase</keyword>
<evidence type="ECO:0000256" key="5">
    <source>
        <dbReference type="ARBA" id="ARBA00022525"/>
    </source>
</evidence>
<comment type="subcellular location">
    <subcellularLocation>
        <location evidence="2">Secreted</location>
    </subcellularLocation>
</comment>
<organism evidence="15 16">
    <name type="scientific">Ranatra chinensis</name>
    <dbReference type="NCBI Taxonomy" id="642074"/>
    <lineage>
        <taxon>Eukaryota</taxon>
        <taxon>Metazoa</taxon>
        <taxon>Ecdysozoa</taxon>
        <taxon>Arthropoda</taxon>
        <taxon>Hexapoda</taxon>
        <taxon>Insecta</taxon>
        <taxon>Pterygota</taxon>
        <taxon>Neoptera</taxon>
        <taxon>Paraneoptera</taxon>
        <taxon>Hemiptera</taxon>
        <taxon>Heteroptera</taxon>
        <taxon>Panheteroptera</taxon>
        <taxon>Nepomorpha</taxon>
        <taxon>Nepidae</taxon>
        <taxon>Ranatrinae</taxon>
        <taxon>Ranatra</taxon>
    </lineage>
</organism>
<dbReference type="InterPro" id="IPR033113">
    <property type="entry name" value="PLA2_histidine"/>
</dbReference>
<keyword evidence="11" id="KW-1015">Disulfide bond</keyword>
<protein>
    <recommendedName>
        <fullName evidence="4">Phospholipase A2</fullName>
        <ecNumber evidence="3">3.1.1.4</ecNumber>
    </recommendedName>
    <alternativeName>
        <fullName evidence="12">Phosphatidylcholine 2-acylhydrolase</fullName>
    </alternativeName>
</protein>
<dbReference type="PANTHER" id="PTHR12253">
    <property type="entry name" value="RH14732P"/>
    <property type="match status" value="1"/>
</dbReference>
<proteinExistence type="predicted"/>
<evidence type="ECO:0000256" key="9">
    <source>
        <dbReference type="ARBA" id="ARBA00022963"/>
    </source>
</evidence>
<dbReference type="Proteomes" id="UP001558652">
    <property type="component" value="Unassembled WGS sequence"/>
</dbReference>
<accession>A0ABD0YMT2</accession>
<dbReference type="FunFam" id="1.20.90.10:FF:000002">
    <property type="entry name" value="Phospholipase A2 group III"/>
    <property type="match status" value="1"/>
</dbReference>
<evidence type="ECO:0000313" key="15">
    <source>
        <dbReference type="EMBL" id="KAL1132564.1"/>
    </source>
</evidence>
<dbReference type="GO" id="GO:0016042">
    <property type="term" value="P:lipid catabolic process"/>
    <property type="evidence" value="ECO:0007669"/>
    <property type="project" value="UniProtKB-KW"/>
</dbReference>
<evidence type="ECO:0000256" key="11">
    <source>
        <dbReference type="ARBA" id="ARBA00023157"/>
    </source>
</evidence>
<dbReference type="InterPro" id="IPR016090">
    <property type="entry name" value="PLA2-like_dom"/>
</dbReference>
<keyword evidence="9" id="KW-0442">Lipid degradation</keyword>
<evidence type="ECO:0000259" key="14">
    <source>
        <dbReference type="Pfam" id="PF05826"/>
    </source>
</evidence>
<evidence type="ECO:0000256" key="12">
    <source>
        <dbReference type="ARBA" id="ARBA00029903"/>
    </source>
</evidence>
<gene>
    <name evidence="15" type="ORF">AAG570_010516</name>
</gene>
<dbReference type="GO" id="GO:0046872">
    <property type="term" value="F:metal ion binding"/>
    <property type="evidence" value="ECO:0007669"/>
    <property type="project" value="UniProtKB-KW"/>
</dbReference>
<keyword evidence="8" id="KW-0106">Calcium</keyword>
<dbReference type="SUPFAM" id="SSF48619">
    <property type="entry name" value="Phospholipase A2, PLA2"/>
    <property type="match status" value="1"/>
</dbReference>
<evidence type="ECO:0000256" key="8">
    <source>
        <dbReference type="ARBA" id="ARBA00022837"/>
    </source>
</evidence>
<comment type="cofactor">
    <cofactor evidence="1">
        <name>Ca(2+)</name>
        <dbReference type="ChEBI" id="CHEBI:29108"/>
    </cofactor>
</comment>
<keyword evidence="16" id="KW-1185">Reference proteome</keyword>
<evidence type="ECO:0000256" key="1">
    <source>
        <dbReference type="ARBA" id="ARBA00001913"/>
    </source>
</evidence>
<keyword evidence="10" id="KW-0443">Lipid metabolism</keyword>
<dbReference type="GO" id="GO:0005576">
    <property type="term" value="C:extracellular region"/>
    <property type="evidence" value="ECO:0007669"/>
    <property type="project" value="UniProtKB-SubCell"/>
</dbReference>
<feature type="region of interest" description="Disordered" evidence="13">
    <location>
        <begin position="1"/>
        <end position="32"/>
    </location>
</feature>
<evidence type="ECO:0000256" key="6">
    <source>
        <dbReference type="ARBA" id="ARBA00022723"/>
    </source>
</evidence>
<evidence type="ECO:0000256" key="3">
    <source>
        <dbReference type="ARBA" id="ARBA00013278"/>
    </source>
</evidence>
<comment type="caution">
    <text evidence="15">The sequence shown here is derived from an EMBL/GenBank/DDBJ whole genome shotgun (WGS) entry which is preliminary data.</text>
</comment>
<dbReference type="PROSITE" id="PS00118">
    <property type="entry name" value="PA2_HIS"/>
    <property type="match status" value="1"/>
</dbReference>
<evidence type="ECO:0000256" key="13">
    <source>
        <dbReference type="SAM" id="MobiDB-lite"/>
    </source>
</evidence>
<dbReference type="AlphaFoldDB" id="A0ABD0YMT2"/>
<keyword evidence="5" id="KW-0964">Secreted</keyword>
<dbReference type="Pfam" id="PF05826">
    <property type="entry name" value="Phospholip_A2_2"/>
    <property type="match status" value="1"/>
</dbReference>
<name>A0ABD0YMT2_9HEMI</name>
<feature type="domain" description="Phospholipase A2-like central" evidence="14">
    <location>
        <begin position="39"/>
        <end position="133"/>
    </location>
</feature>
<dbReference type="EC" id="3.1.1.4" evidence="3"/>
<keyword evidence="6" id="KW-0479">Metal-binding</keyword>
<evidence type="ECO:0000256" key="4">
    <source>
        <dbReference type="ARBA" id="ARBA00021721"/>
    </source>
</evidence>
<evidence type="ECO:0000256" key="10">
    <source>
        <dbReference type="ARBA" id="ARBA00023098"/>
    </source>
</evidence>
<dbReference type="Gene3D" id="1.20.90.10">
    <property type="entry name" value="Phospholipase A2 domain"/>
    <property type="match status" value="1"/>
</dbReference>
<sequence length="146" mass="16473">MMDLMERCDQLSAPSNFKSNESGRSEEGRGSGSIFNGVLPGTKWCGAGDVAETYFDLGEEEIIDRCCRIHDLCPAKVRAYTTRYNLTNNSIYTKSHCQCDNIFHTCLKSTNHSTADVMGNIYFNILRVPCVEERNGGRRFKLPDPY</sequence>
<dbReference type="EMBL" id="JBFDAA010000005">
    <property type="protein sequence ID" value="KAL1132564.1"/>
    <property type="molecule type" value="Genomic_DNA"/>
</dbReference>
<dbReference type="GO" id="GO:0004623">
    <property type="term" value="F:phospholipase A2 activity"/>
    <property type="evidence" value="ECO:0007669"/>
    <property type="project" value="UniProtKB-EC"/>
</dbReference>
<reference evidence="15 16" key="1">
    <citation type="submission" date="2024-07" db="EMBL/GenBank/DDBJ databases">
        <title>Chromosome-level genome assembly of the water stick insect Ranatra chinensis (Heteroptera: Nepidae).</title>
        <authorList>
            <person name="Liu X."/>
        </authorList>
    </citation>
    <scope>NUCLEOTIDE SEQUENCE [LARGE SCALE GENOMIC DNA]</scope>
    <source>
        <strain evidence="15">Cailab_2021Rc</strain>
        <tissue evidence="15">Muscle</tissue>
    </source>
</reference>
<evidence type="ECO:0000313" key="16">
    <source>
        <dbReference type="Proteomes" id="UP001558652"/>
    </source>
</evidence>
<evidence type="ECO:0000256" key="2">
    <source>
        <dbReference type="ARBA" id="ARBA00004613"/>
    </source>
</evidence>
<evidence type="ECO:0000256" key="7">
    <source>
        <dbReference type="ARBA" id="ARBA00022801"/>
    </source>
</evidence>